<protein>
    <submittedName>
        <fullName evidence="2">Uncharacterized protein</fullName>
    </submittedName>
</protein>
<accession>A0A1E5QDF0</accession>
<evidence type="ECO:0000256" key="1">
    <source>
        <dbReference type="SAM" id="Phobius"/>
    </source>
</evidence>
<proteinExistence type="predicted"/>
<keyword evidence="1" id="KW-1133">Transmembrane helix</keyword>
<dbReference type="EMBL" id="MJGC01000119">
    <property type="protein sequence ID" value="OEJ72679.1"/>
    <property type="molecule type" value="Genomic_DNA"/>
</dbReference>
<comment type="caution">
    <text evidence="2">The sequence shown here is derived from an EMBL/GenBank/DDBJ whole genome shotgun (WGS) entry which is preliminary data.</text>
</comment>
<feature type="transmembrane region" description="Helical" evidence="1">
    <location>
        <begin position="20"/>
        <end position="41"/>
    </location>
</feature>
<keyword evidence="1" id="KW-0812">Transmembrane</keyword>
<keyword evidence="1" id="KW-0472">Membrane</keyword>
<name>A0A1E5QDF0_9CYAN</name>
<dbReference type="STRING" id="1781255.BH720_23710"/>
<organism evidence="2">
    <name type="scientific">Desertifilum tharense IPPAS B-1220</name>
    <dbReference type="NCBI Taxonomy" id="1781255"/>
    <lineage>
        <taxon>Bacteria</taxon>
        <taxon>Bacillati</taxon>
        <taxon>Cyanobacteriota</taxon>
        <taxon>Cyanophyceae</taxon>
        <taxon>Desertifilales</taxon>
        <taxon>Desertifilaceae</taxon>
        <taxon>Desertifilum</taxon>
    </lineage>
</organism>
<sequence length="471" mass="55284">MNSSPIPVTPVRRNRWFERLIAIIVALNFILVLFDLSYIPWRDFYLHEFPQIVQFYDPYKGIEPHRETQYYLQQVDRLEQQVLLTGVVSGETEVYLEQLRDLSHHLIEDNPFALASKSGALEKMKNALRDRTHERSAHVAFDRFWSQEHLQAMGWESEINFFEADIRPLIETNYYRGLDINGHFIDRFWQIDLPFVILFALEFLSRTFYLSRTRSHLSWFDAMARRWYDLPLLFPVWRGLRVLPMAIRFHQSGLVNLESVRMQFNHDIAVGFAQELTEVVGVQMIDQMQSSIRRGDLLRWLLHPETRRPYVNINNTNEVSAIATRLVNLSVYNVFPQIQPDVEALIQHSIRTTLIQSPAYQQLQNVPGVSHLPQQLAENLAKNLYQTIYQILTAGLEDPELAELNRRLAKNFGKALEGELEKPQHQNEIQSLLIDLLEEIKINYVKNLTLEGMERSLDESEKLHKLTNYKS</sequence>
<reference evidence="2" key="1">
    <citation type="submission" date="2016-09" db="EMBL/GenBank/DDBJ databases">
        <title>Draft genome of thermotolerant cyanobacterium Desertifilum sp. strain IPPAS B-1220.</title>
        <authorList>
            <person name="Sinetova M.A."/>
            <person name="Bolakhan K."/>
            <person name="Zayadan B.K."/>
            <person name="Mironov K.S."/>
            <person name="Ustinova V."/>
            <person name="Kupriyanova E.V."/>
            <person name="Sidorov R.A."/>
            <person name="Skrypnik A.N."/>
            <person name="Gogoleva N.E."/>
            <person name="Gogolev Y.V."/>
            <person name="Los D.A."/>
        </authorList>
    </citation>
    <scope>NUCLEOTIDE SEQUENCE [LARGE SCALE GENOMIC DNA]</scope>
    <source>
        <strain evidence="2">IPPAS B-1220</strain>
    </source>
</reference>
<dbReference type="AlphaFoldDB" id="A0A1E5QDF0"/>
<gene>
    <name evidence="2" type="ORF">BH720_23710</name>
</gene>
<dbReference type="OrthoDB" id="501625at2"/>
<dbReference type="RefSeq" id="WP_069969706.1">
    <property type="nucleotide sequence ID" value="NZ_CM124774.1"/>
</dbReference>
<evidence type="ECO:0000313" key="2">
    <source>
        <dbReference type="EMBL" id="OEJ72679.1"/>
    </source>
</evidence>